<protein>
    <recommendedName>
        <fullName evidence="5">Peptidase S8/S53 domain-containing protein</fullName>
    </recommendedName>
</protein>
<dbReference type="GO" id="GO:0004252">
    <property type="term" value="F:serine-type endopeptidase activity"/>
    <property type="evidence" value="ECO:0007669"/>
    <property type="project" value="InterPro"/>
</dbReference>
<proteinExistence type="inferred from homology"/>
<comment type="similarity">
    <text evidence="1">Belongs to the peptidase S8 family.</text>
</comment>
<sequence>MAIGPRTRPHFLLKDNGAVEPYRRPNRKIDPPVLPQRNRQAHAEALALAVGGAIAAAEQQLAAAVVTAFETRGFYLEFDLPASEGAAIDQLANRQQKMEVVAVRGSEGDGGILKASVFVPERAKNYFLNKIEQYRSTDTDKGRPRNEPLISRIETAQLASARSLFTDDAALFPPDQHLAVWWEIWLREGRREKFEAIAAALEIQMRQHAIRFPEREVVLALASTVTMDRVVARSDTIAELRRSKDTPAFFIGLGGAEQRAWTDDLTDRIQVSEAASDVAICLLDSGVRRTHPLIEPALSIDDWHTVNPVWGADDTPAWQGHGTRMAGVALYNDLIDPLATQDAIELRYRLESVRILPPGDADENQPELYGAIAGEAIARAEIQAPHRSRVIATAITSTTPSRGRASSWSSSIDQLCFETDAQRLILISAGNIRVDLSPADLLVRNDIEPLDDPAQAWNAITIGAFTNKVDVIDAAFAGYAPIAPAGELSPASKTSVSWDRQWPVKPDVVMEGGNLAHDGVNPGEPIDDLRILTTHFRPENRYFSTIGDTSSATAQAAKLAAEIMVGRPGLWPETVRALLVHSAEWTPAMAARIMNCHGNKTQLQAILRRYGYGVPDVGRALLSANNDLTLMIEDDIRPFQREGSGSVKTRDMKLHLLPWPKEELLALGAEPVEVRVTLSYFVEPNPGERGWTRRHRYASHGLRFQMKTATESVDEFRARINQAARNEEEGAPVNVGESWLLGTFRDSGSLHSDFWRGTAADLAERDAIGIFPVGGWWKEKPYLERYNEQARYSLIVTIRAPSAAIDLYAAVESILTNEIVAQV</sequence>
<gene>
    <name evidence="6" type="ORF">RU07_18485</name>
</gene>
<dbReference type="GO" id="GO:0006508">
    <property type="term" value="P:proteolysis"/>
    <property type="evidence" value="ECO:0007669"/>
    <property type="project" value="UniProtKB-KW"/>
</dbReference>
<evidence type="ECO:0000256" key="3">
    <source>
        <dbReference type="ARBA" id="ARBA00022801"/>
    </source>
</evidence>
<evidence type="ECO:0000256" key="1">
    <source>
        <dbReference type="ARBA" id="ARBA00011073"/>
    </source>
</evidence>
<dbReference type="EMBL" id="JXQV01000026">
    <property type="protein sequence ID" value="KIP99609.1"/>
    <property type="molecule type" value="Genomic_DNA"/>
</dbReference>
<dbReference type="Pfam" id="PF00082">
    <property type="entry name" value="Peptidase_S8"/>
    <property type="match status" value="1"/>
</dbReference>
<organism evidence="6 7">
    <name type="scientific">Agrobacterium tumefaciens</name>
    <dbReference type="NCBI Taxonomy" id="358"/>
    <lineage>
        <taxon>Bacteria</taxon>
        <taxon>Pseudomonadati</taxon>
        <taxon>Pseudomonadota</taxon>
        <taxon>Alphaproteobacteria</taxon>
        <taxon>Hyphomicrobiales</taxon>
        <taxon>Rhizobiaceae</taxon>
        <taxon>Rhizobium/Agrobacterium group</taxon>
        <taxon>Agrobacterium</taxon>
        <taxon>Agrobacterium tumefaciens complex</taxon>
    </lineage>
</organism>
<dbReference type="InterPro" id="IPR000209">
    <property type="entry name" value="Peptidase_S8/S53_dom"/>
</dbReference>
<dbReference type="PRINTS" id="PR00723">
    <property type="entry name" value="SUBTILISIN"/>
</dbReference>
<accession>A0A0D0JVN2</accession>
<name>A0A0D0JVN2_AGRTU</name>
<keyword evidence="2" id="KW-0645">Protease</keyword>
<dbReference type="InterPro" id="IPR050131">
    <property type="entry name" value="Peptidase_S8_subtilisin-like"/>
</dbReference>
<evidence type="ECO:0000256" key="2">
    <source>
        <dbReference type="ARBA" id="ARBA00022670"/>
    </source>
</evidence>
<feature type="domain" description="Peptidase S8/S53" evidence="5">
    <location>
        <begin position="276"/>
        <end position="613"/>
    </location>
</feature>
<reference evidence="6 7" key="1">
    <citation type="submission" date="2014-12" db="EMBL/GenBank/DDBJ databases">
        <title>16Stimator: statistical estimation of ribosomal gene copy numbers from draft genome assemblies.</title>
        <authorList>
            <person name="Perisin M.A."/>
            <person name="Vetter M."/>
            <person name="Gilbert J.A."/>
            <person name="Bergelson J."/>
        </authorList>
    </citation>
    <scope>NUCLEOTIDE SEQUENCE [LARGE SCALE GENOMIC DNA]</scope>
    <source>
        <strain evidence="6 7">MEJ076</strain>
    </source>
</reference>
<dbReference type="PANTHER" id="PTHR43806:SF11">
    <property type="entry name" value="CEREVISIN-RELATED"/>
    <property type="match status" value="1"/>
</dbReference>
<dbReference type="OrthoDB" id="9768989at2"/>
<dbReference type="SUPFAM" id="SSF52743">
    <property type="entry name" value="Subtilisin-like"/>
    <property type="match status" value="1"/>
</dbReference>
<dbReference type="InterPro" id="IPR036852">
    <property type="entry name" value="Peptidase_S8/S53_dom_sf"/>
</dbReference>
<keyword evidence="3" id="KW-0378">Hydrolase</keyword>
<dbReference type="CDD" id="cd04847">
    <property type="entry name" value="Peptidases_S8_Subtilisin_like_2"/>
    <property type="match status" value="1"/>
</dbReference>
<evidence type="ECO:0000313" key="7">
    <source>
        <dbReference type="Proteomes" id="UP000035017"/>
    </source>
</evidence>
<keyword evidence="4" id="KW-0720">Serine protease</keyword>
<dbReference type="InterPro" id="IPR015500">
    <property type="entry name" value="Peptidase_S8_subtilisin-rel"/>
</dbReference>
<evidence type="ECO:0000259" key="5">
    <source>
        <dbReference type="Pfam" id="PF00082"/>
    </source>
</evidence>
<dbReference type="AlphaFoldDB" id="A0A0D0JVN2"/>
<dbReference type="Proteomes" id="UP000035017">
    <property type="component" value="Unassembled WGS sequence"/>
</dbReference>
<dbReference type="InterPro" id="IPR034074">
    <property type="entry name" value="Y4bN_pept_dom"/>
</dbReference>
<evidence type="ECO:0000313" key="6">
    <source>
        <dbReference type="EMBL" id="KIP99609.1"/>
    </source>
</evidence>
<dbReference type="Gene3D" id="3.40.50.200">
    <property type="entry name" value="Peptidase S8/S53 domain"/>
    <property type="match status" value="1"/>
</dbReference>
<evidence type="ECO:0000256" key="4">
    <source>
        <dbReference type="ARBA" id="ARBA00022825"/>
    </source>
</evidence>
<dbReference type="PANTHER" id="PTHR43806">
    <property type="entry name" value="PEPTIDASE S8"/>
    <property type="match status" value="1"/>
</dbReference>
<comment type="caution">
    <text evidence="6">The sequence shown here is derived from an EMBL/GenBank/DDBJ whole genome shotgun (WGS) entry which is preliminary data.</text>
</comment>